<dbReference type="PANTHER" id="PTHR43398:SF1">
    <property type="entry name" value="DOLICHOL-PHOSPHATE MANNOSYLTRANSFERASE SUBUNIT 1"/>
    <property type="match status" value="1"/>
</dbReference>
<dbReference type="AlphaFoldDB" id="E0S6Q8"/>
<dbReference type="InterPro" id="IPR001173">
    <property type="entry name" value="Glyco_trans_2-like"/>
</dbReference>
<dbReference type="GO" id="GO:0005789">
    <property type="term" value="C:endoplasmic reticulum membrane"/>
    <property type="evidence" value="ECO:0007669"/>
    <property type="project" value="TreeGrafter"/>
</dbReference>
<evidence type="ECO:0000256" key="3">
    <source>
        <dbReference type="ARBA" id="ARBA00022679"/>
    </source>
</evidence>
<evidence type="ECO:0000313" key="7">
    <source>
        <dbReference type="Proteomes" id="UP000002313"/>
    </source>
</evidence>
<dbReference type="CDD" id="cd06442">
    <property type="entry name" value="DPM1_like"/>
    <property type="match status" value="1"/>
</dbReference>
<keyword evidence="2 4" id="KW-0328">Glycosyltransferase</keyword>
<dbReference type="GO" id="GO:0004582">
    <property type="term" value="F:dolichyl-phosphate beta-D-mannosyltransferase activity"/>
    <property type="evidence" value="ECO:0007669"/>
    <property type="project" value="UniProtKB-UniRule"/>
</dbReference>
<dbReference type="GO" id="GO:0035269">
    <property type="term" value="P:protein O-linked glycosylation via mannose"/>
    <property type="evidence" value="ECO:0007669"/>
    <property type="project" value="TreeGrafter"/>
</dbReference>
<dbReference type="CAZy" id="GT2">
    <property type="family name" value="Glycosyltransferase Family 2"/>
</dbReference>
<dbReference type="PANTHER" id="PTHR43398">
    <property type="entry name" value="DOLICHOL-PHOSPHATE MANNOSYLTRANSFERASE SUBUNIT 1"/>
    <property type="match status" value="1"/>
</dbReference>
<name>E0S6Q8_ENCIT</name>
<dbReference type="Gene3D" id="3.90.550.10">
    <property type="entry name" value="Spore Coat Polysaccharide Biosynthesis Protein SpsA, Chain A"/>
    <property type="match status" value="1"/>
</dbReference>
<dbReference type="GO" id="GO:0006506">
    <property type="term" value="P:GPI anchor biosynthetic process"/>
    <property type="evidence" value="ECO:0007669"/>
    <property type="project" value="TreeGrafter"/>
</dbReference>
<comment type="similarity">
    <text evidence="1 4">Belongs to the glycosyltransferase 2 family.</text>
</comment>
<dbReference type="VEuPathDB" id="MicrosporidiaDB:Eint_041040"/>
<dbReference type="Pfam" id="PF00535">
    <property type="entry name" value="Glycos_transf_2"/>
    <property type="match status" value="1"/>
</dbReference>
<reference evidence="6 7" key="1">
    <citation type="journal article" date="2010" name="Nat. Commun.">
        <title>The complete sequence of the smallest known nuclear genome from the microsporidian Encephalitozoon intestinalis.</title>
        <authorList>
            <person name="Corradi N."/>
            <person name="Pombert J.-F."/>
            <person name="Farinelli L."/>
            <person name="Didier E.S."/>
            <person name="Keeling P.J."/>
        </authorList>
    </citation>
    <scope>NUCLEOTIDE SEQUENCE [LARGE SCALE GENOMIC DNA]</scope>
    <source>
        <strain evidence="6 7">ATCC 50506</strain>
    </source>
</reference>
<dbReference type="RefSeq" id="XP_003072753.1">
    <property type="nucleotide sequence ID" value="XM_003072707.1"/>
</dbReference>
<evidence type="ECO:0000256" key="1">
    <source>
        <dbReference type="ARBA" id="ARBA00006739"/>
    </source>
</evidence>
<comment type="pathway">
    <text evidence="4">Protein modification; protein glycosylation.</text>
</comment>
<evidence type="ECO:0000256" key="4">
    <source>
        <dbReference type="RuleBase" id="RU365083"/>
    </source>
</evidence>
<proteinExistence type="inferred from homology"/>
<dbReference type="EMBL" id="CP001945">
    <property type="protein sequence ID" value="ADM11393.1"/>
    <property type="molecule type" value="Genomic_DNA"/>
</dbReference>
<dbReference type="HOGENOM" id="CLU_033536_13_3_1"/>
<dbReference type="SUPFAM" id="SSF53448">
    <property type="entry name" value="Nucleotide-diphospho-sugar transferases"/>
    <property type="match status" value="1"/>
</dbReference>
<evidence type="ECO:0000256" key="2">
    <source>
        <dbReference type="ARBA" id="ARBA00022676"/>
    </source>
</evidence>
<dbReference type="GO" id="GO:0006488">
    <property type="term" value="P:dolichol-linked oligosaccharide biosynthetic process"/>
    <property type="evidence" value="ECO:0007669"/>
    <property type="project" value="TreeGrafter"/>
</dbReference>
<comment type="function">
    <text evidence="4">Transfers mannose from GDP-mannose to dolichol monophosphate to form dolichol phosphate mannose (Dol-P-Man) which is the mannosyl donor in pathways leading to N-glycosylation, glycosyl phosphatidylinositol membrane anchoring, and O-mannosylation of proteins.</text>
</comment>
<evidence type="ECO:0000259" key="5">
    <source>
        <dbReference type="Pfam" id="PF00535"/>
    </source>
</evidence>
<accession>E0S6Q8</accession>
<dbReference type="OrthoDB" id="2603at2759"/>
<comment type="subcellular location">
    <subcellularLocation>
        <location evidence="4">Endoplasmic reticulum</location>
    </subcellularLocation>
</comment>
<reference evidence="6 7" key="2">
    <citation type="journal article" date="2012" name="Proc. Natl. Acad. Sci. U.S.A.">
        <title>Gain and loss of multiple functionally related, horizontally transferred genes in the reduced genomes of two microsporidian parasites.</title>
        <authorList>
            <person name="Pombert J.-F."/>
            <person name="Selman M."/>
            <person name="Burki F."/>
            <person name="Bardell F.T."/>
            <person name="Farinelli L."/>
            <person name="Solter L.F."/>
            <person name="Whitman D.W."/>
            <person name="Weiss L.M."/>
            <person name="Corradi N."/>
            <person name="Keeling P.J."/>
        </authorList>
    </citation>
    <scope>NUCLEOTIDE SEQUENCE [LARGE SCALE GENOMIC DNA]</scope>
    <source>
        <strain evidence="6 7">ATCC 50506</strain>
    </source>
</reference>
<dbReference type="InterPro" id="IPR029044">
    <property type="entry name" value="Nucleotide-diphossugar_trans"/>
</dbReference>
<sequence>MYNVIIPTYNERENICVLLRMVSDVLREEGKAFKIIVVDDSSPDGTHEAVESLGLPNVCLLLRKKKLGLGSAYRAALEHCEHPFTVVMDGDLSHDPMYIKDMIRLQKKGADIVVGSRYSKEGGVYGWSIKRKIISLGANNLARTLLNMDVSDLTGSFRLYKTEVFKLLVKESVSTGYSFQMELMFLAKRHNLTIAECPIVFHDRRKGQSKLSAMEMVMYFKTVVSLFFSV</sequence>
<dbReference type="KEGG" id="ein:Eint_041040"/>
<gene>
    <name evidence="6" type="ORF">Eint_041040</name>
</gene>
<comment type="catalytic activity">
    <reaction evidence="4">
        <text>a di-trans,poly-cis-dolichyl phosphate + GDP-alpha-D-mannose = a di-trans,poly-cis-dolichyl beta-D-mannosyl phosphate + GDP</text>
        <dbReference type="Rhea" id="RHEA:21184"/>
        <dbReference type="Rhea" id="RHEA-COMP:19498"/>
        <dbReference type="Rhea" id="RHEA-COMP:19501"/>
        <dbReference type="ChEBI" id="CHEBI:57527"/>
        <dbReference type="ChEBI" id="CHEBI:57683"/>
        <dbReference type="ChEBI" id="CHEBI:58189"/>
        <dbReference type="ChEBI" id="CHEBI:58211"/>
    </reaction>
</comment>
<protein>
    <recommendedName>
        <fullName evidence="4">Dolichol-phosphate mannosyltransferase subunit 1</fullName>
        <ecNumber evidence="4">2.4.1.83</ecNumber>
    </recommendedName>
</protein>
<evidence type="ECO:0000313" key="6">
    <source>
        <dbReference type="EMBL" id="ADM11393.1"/>
    </source>
</evidence>
<keyword evidence="3 4" id="KW-0808">Transferase</keyword>
<dbReference type="EC" id="2.4.1.83" evidence="4"/>
<dbReference type="UniPathway" id="UPA00378"/>
<keyword evidence="4" id="KW-0256">Endoplasmic reticulum</keyword>
<dbReference type="GeneID" id="9698994"/>
<dbReference type="FunFam" id="3.90.550.10:FF:000122">
    <property type="entry name" value="Dolichol-phosphate mannosyltransferase subunit 1"/>
    <property type="match status" value="1"/>
</dbReference>
<organism evidence="6 7">
    <name type="scientific">Encephalitozoon intestinalis (strain ATCC 50506)</name>
    <name type="common">Microsporidian parasite</name>
    <name type="synonym">Septata intestinalis</name>
    <dbReference type="NCBI Taxonomy" id="876142"/>
    <lineage>
        <taxon>Eukaryota</taxon>
        <taxon>Fungi</taxon>
        <taxon>Fungi incertae sedis</taxon>
        <taxon>Microsporidia</taxon>
        <taxon>Unikaryonidae</taxon>
        <taxon>Encephalitozoon</taxon>
    </lineage>
</organism>
<keyword evidence="7" id="KW-1185">Reference proteome</keyword>
<dbReference type="InterPro" id="IPR039528">
    <property type="entry name" value="DPM1-like"/>
</dbReference>
<dbReference type="Proteomes" id="UP000002313">
    <property type="component" value="Chromosome IV"/>
</dbReference>
<comment type="subunit">
    <text evidence="4">Component of the dolichol-phosphate mannose (DPM) synthase complex.</text>
</comment>
<feature type="domain" description="Glycosyltransferase 2-like" evidence="5">
    <location>
        <begin position="4"/>
        <end position="166"/>
    </location>
</feature>